<evidence type="ECO:0000313" key="4">
    <source>
        <dbReference type="Proteomes" id="UP000489190"/>
    </source>
</evidence>
<dbReference type="Proteomes" id="UP000441404">
    <property type="component" value="Unassembled WGS sequence"/>
</dbReference>
<reference evidence="3 4" key="1">
    <citation type="submission" date="2019-10" db="EMBL/GenBank/DDBJ databases">
        <title>Evaluation of single-gene subtyping targets for Pseudomonas.</title>
        <authorList>
            <person name="Reichler S.J."/>
            <person name="Orsi R.H."/>
            <person name="Wiedmann M."/>
            <person name="Martin N.H."/>
            <person name="Murphy S.I."/>
        </authorList>
    </citation>
    <scope>NUCLEOTIDE SEQUENCE [LARGE SCALE GENOMIC DNA]</scope>
    <source>
        <strain evidence="2 4">FSL R10-3254</strain>
        <strain evidence="1 3">FSL R10-3257</strain>
    </source>
</reference>
<dbReference type="Proteomes" id="UP000489190">
    <property type="component" value="Unassembled WGS sequence"/>
</dbReference>
<accession>A0A7X1XDG4</accession>
<gene>
    <name evidence="2" type="ORF">GHO39_03410</name>
    <name evidence="1" type="ORF">GHO40_22130</name>
</gene>
<dbReference type="RefSeq" id="WP_153326720.1">
    <property type="nucleotide sequence ID" value="NZ_WIWI01000007.1"/>
</dbReference>
<evidence type="ECO:0000313" key="2">
    <source>
        <dbReference type="EMBL" id="MQT88201.1"/>
    </source>
</evidence>
<evidence type="ECO:0000313" key="3">
    <source>
        <dbReference type="Proteomes" id="UP000441404"/>
    </source>
</evidence>
<dbReference type="AlphaFoldDB" id="A0A7X1XDG4"/>
<proteinExistence type="predicted"/>
<protein>
    <submittedName>
        <fullName evidence="2">Uncharacterized protein</fullName>
    </submittedName>
</protein>
<sequence>MVTRIFDGLSCPVRFLPIPLPVFRIATATFRLLPRYGQWTAGMAERMNIDLVFEHMDAARDFGFKSRLFIFNGDDMPGTRV</sequence>
<name>A0A7X1XDG4_9PSED</name>
<organism evidence="2 4">
    <name type="scientific">Pseudomonas helleri</name>
    <dbReference type="NCBI Taxonomy" id="1608996"/>
    <lineage>
        <taxon>Bacteria</taxon>
        <taxon>Pseudomonadati</taxon>
        <taxon>Pseudomonadota</taxon>
        <taxon>Gammaproteobacteria</taxon>
        <taxon>Pseudomonadales</taxon>
        <taxon>Pseudomonadaceae</taxon>
        <taxon>Pseudomonas</taxon>
    </lineage>
</organism>
<comment type="caution">
    <text evidence="2">The sequence shown here is derived from an EMBL/GenBank/DDBJ whole genome shotgun (WGS) entry which is preliminary data.</text>
</comment>
<dbReference type="EMBL" id="WIWI01000007">
    <property type="protein sequence ID" value="MQT88201.1"/>
    <property type="molecule type" value="Genomic_DNA"/>
</dbReference>
<dbReference type="EMBL" id="WIWJ01000053">
    <property type="protein sequence ID" value="MQT49404.1"/>
    <property type="molecule type" value="Genomic_DNA"/>
</dbReference>
<evidence type="ECO:0000313" key="1">
    <source>
        <dbReference type="EMBL" id="MQT49404.1"/>
    </source>
</evidence>